<dbReference type="PANTHER" id="PTHR30011:SF16">
    <property type="entry name" value="C2H2 FINGER DOMAIN TRANSCRIPTION FACTOR (EUROFUNG)-RELATED"/>
    <property type="match status" value="1"/>
</dbReference>
<feature type="binding site" evidence="6">
    <location>
        <position position="221"/>
    </location>
    <ligand>
        <name>FMN</name>
        <dbReference type="ChEBI" id="CHEBI:58210"/>
    </ligand>
</feature>
<keyword evidence="2 6" id="KW-0288">FMN</keyword>
<dbReference type="AlphaFoldDB" id="A0A6F8YF99"/>
<name>A0A6F8YF99_9ACTN</name>
<dbReference type="RefSeq" id="WP_173156112.1">
    <property type="nucleotide sequence ID" value="NZ_AP022871.1"/>
</dbReference>
<dbReference type="Pfam" id="PF00296">
    <property type="entry name" value="Bac_luciferase"/>
    <property type="match status" value="1"/>
</dbReference>
<keyword evidence="9" id="KW-1185">Reference proteome</keyword>
<dbReference type="InterPro" id="IPR016215">
    <property type="entry name" value="NTA_MOA"/>
</dbReference>
<keyword evidence="4 8" id="KW-0503">Monooxygenase</keyword>
<dbReference type="CDD" id="cd01095">
    <property type="entry name" value="Nitrilotriacetate_monoxgenase"/>
    <property type="match status" value="1"/>
</dbReference>
<dbReference type="Gene3D" id="3.20.20.30">
    <property type="entry name" value="Luciferase-like domain"/>
    <property type="match status" value="1"/>
</dbReference>
<evidence type="ECO:0000313" key="8">
    <source>
        <dbReference type="EMBL" id="BCB84772.1"/>
    </source>
</evidence>
<dbReference type="Proteomes" id="UP000503011">
    <property type="component" value="Chromosome"/>
</dbReference>
<accession>A0A6F8YF99</accession>
<evidence type="ECO:0000259" key="7">
    <source>
        <dbReference type="Pfam" id="PF00296"/>
    </source>
</evidence>
<organism evidence="8 9">
    <name type="scientific">Phytohabitans suffuscus</name>
    <dbReference type="NCBI Taxonomy" id="624315"/>
    <lineage>
        <taxon>Bacteria</taxon>
        <taxon>Bacillati</taxon>
        <taxon>Actinomycetota</taxon>
        <taxon>Actinomycetes</taxon>
        <taxon>Micromonosporales</taxon>
        <taxon>Micromonosporaceae</taxon>
    </lineage>
</organism>
<dbReference type="PANTHER" id="PTHR30011">
    <property type="entry name" value="ALKANESULFONATE MONOOXYGENASE-RELATED"/>
    <property type="match status" value="1"/>
</dbReference>
<gene>
    <name evidence="8" type="ORF">Psuf_020850</name>
</gene>
<dbReference type="GO" id="GO:0016705">
    <property type="term" value="F:oxidoreductase activity, acting on paired donors, with incorporation or reduction of molecular oxygen"/>
    <property type="evidence" value="ECO:0007669"/>
    <property type="project" value="InterPro"/>
</dbReference>
<evidence type="ECO:0000256" key="5">
    <source>
        <dbReference type="ARBA" id="ARBA00033748"/>
    </source>
</evidence>
<dbReference type="NCBIfam" id="TIGR03860">
    <property type="entry name" value="FMN_nitrolo"/>
    <property type="match status" value="1"/>
</dbReference>
<dbReference type="KEGG" id="psuu:Psuf_020850"/>
<keyword evidence="1 6" id="KW-0285">Flavoprotein</keyword>
<feature type="binding site" evidence="6">
    <location>
        <position position="96"/>
    </location>
    <ligand>
        <name>FMN</name>
        <dbReference type="ChEBI" id="CHEBI:58210"/>
    </ligand>
</feature>
<dbReference type="InterPro" id="IPR051260">
    <property type="entry name" value="Diverse_substr_monoxygenases"/>
</dbReference>
<feature type="binding site" evidence="6">
    <location>
        <position position="150"/>
    </location>
    <ligand>
        <name>FMN</name>
        <dbReference type="ChEBI" id="CHEBI:58210"/>
    </ligand>
</feature>
<evidence type="ECO:0000313" key="9">
    <source>
        <dbReference type="Proteomes" id="UP000503011"/>
    </source>
</evidence>
<protein>
    <submittedName>
        <fullName evidence="8">Nitrilotriacetate monooxygenase</fullName>
    </submittedName>
</protein>
<evidence type="ECO:0000256" key="6">
    <source>
        <dbReference type="PIRSR" id="PIRSR000337-1"/>
    </source>
</evidence>
<dbReference type="GO" id="GO:0004497">
    <property type="term" value="F:monooxygenase activity"/>
    <property type="evidence" value="ECO:0007669"/>
    <property type="project" value="UniProtKB-KW"/>
</dbReference>
<feature type="domain" description="Luciferase-like" evidence="7">
    <location>
        <begin position="30"/>
        <end position="386"/>
    </location>
</feature>
<evidence type="ECO:0000256" key="4">
    <source>
        <dbReference type="ARBA" id="ARBA00023033"/>
    </source>
</evidence>
<sequence>MTTQRQILLNMNLIGAGAHTGAWRWPGNAPSAFASIDSYVTAARHSERGRLDAVFLADTPALRDGIDRHPQLQGFDPAVIATAVTAATERIGAIVTASTTLGEPYDLARRIRSVDVASGGRAGWNVVVTGTPAAAANFGHLPFPGKSERYARAEEFVDVVLALWRSWHPRAVLADTAAGAYADPTLIRAIAHRGTHFQVAGPLTLPPSPQGYPVLVQAGASPAGRALAARTADVIFSSATTIEHGREFAADVRALAVHHRRDPHTVAVLPGLITVLGSTEREARQRMDELHELSDPADALRRLAFGLHVDVADLRLDEPVPAGAYRGDLAGLAASEGNYQALIALAHQGLTVREILRRAGTGGHRVFVGTGEQLAQDIIRWHAAGAADGFNLMPDVLSDGVPALVDEMLPHLRAAGLFRSEYSTTTLRGHYRLPEPQFT</sequence>
<reference evidence="8 9" key="2">
    <citation type="submission" date="2020-03" db="EMBL/GenBank/DDBJ databases">
        <authorList>
            <person name="Ichikawa N."/>
            <person name="Kimura A."/>
            <person name="Kitahashi Y."/>
            <person name="Uohara A."/>
        </authorList>
    </citation>
    <scope>NUCLEOTIDE SEQUENCE [LARGE SCALE GENOMIC DNA]</scope>
    <source>
        <strain evidence="8 9">NBRC 105367</strain>
    </source>
</reference>
<dbReference type="InterPro" id="IPR036661">
    <property type="entry name" value="Luciferase-like_sf"/>
</dbReference>
<proteinExistence type="inferred from homology"/>
<dbReference type="InterPro" id="IPR011251">
    <property type="entry name" value="Luciferase-like_dom"/>
</dbReference>
<evidence type="ECO:0000256" key="1">
    <source>
        <dbReference type="ARBA" id="ARBA00022630"/>
    </source>
</evidence>
<keyword evidence="3" id="KW-0560">Oxidoreductase</keyword>
<evidence type="ECO:0000256" key="3">
    <source>
        <dbReference type="ARBA" id="ARBA00023002"/>
    </source>
</evidence>
<feature type="binding site" evidence="6">
    <location>
        <position position="58"/>
    </location>
    <ligand>
        <name>FMN</name>
        <dbReference type="ChEBI" id="CHEBI:58210"/>
    </ligand>
</feature>
<reference evidence="8 9" key="1">
    <citation type="submission" date="2020-03" db="EMBL/GenBank/DDBJ databases">
        <title>Whole genome shotgun sequence of Phytohabitans suffuscus NBRC 105367.</title>
        <authorList>
            <person name="Komaki H."/>
            <person name="Tamura T."/>
        </authorList>
    </citation>
    <scope>NUCLEOTIDE SEQUENCE [LARGE SCALE GENOMIC DNA]</scope>
    <source>
        <strain evidence="8 9">NBRC 105367</strain>
    </source>
</reference>
<evidence type="ECO:0000256" key="2">
    <source>
        <dbReference type="ARBA" id="ARBA00022643"/>
    </source>
</evidence>
<dbReference type="PIRSF" id="PIRSF000337">
    <property type="entry name" value="NTA_MOA"/>
    <property type="match status" value="1"/>
</dbReference>
<dbReference type="EMBL" id="AP022871">
    <property type="protein sequence ID" value="BCB84772.1"/>
    <property type="molecule type" value="Genomic_DNA"/>
</dbReference>
<dbReference type="SUPFAM" id="SSF51679">
    <property type="entry name" value="Bacterial luciferase-like"/>
    <property type="match status" value="1"/>
</dbReference>
<comment type="similarity">
    <text evidence="5">Belongs to the NtaA/SnaA/DszA monooxygenase family.</text>
</comment>